<dbReference type="EMBL" id="QLNQ01000028">
    <property type="protein sequence ID" value="RCK58140.1"/>
    <property type="molecule type" value="Genomic_DNA"/>
</dbReference>
<evidence type="ECO:0000259" key="16">
    <source>
        <dbReference type="SMART" id="SM00891"/>
    </source>
</evidence>
<dbReference type="EC" id="3.1.22.-" evidence="14"/>
<keyword evidence="6 14" id="KW-0255">Endonuclease</keyword>
<keyword evidence="11 14" id="KW-0234">DNA repair</keyword>
<dbReference type="GO" id="GO:0005634">
    <property type="term" value="C:nucleus"/>
    <property type="evidence" value="ECO:0007669"/>
    <property type="project" value="UniProtKB-SubCell"/>
</dbReference>
<dbReference type="Pfam" id="PF02732">
    <property type="entry name" value="ERCC4"/>
    <property type="match status" value="1"/>
</dbReference>
<evidence type="ECO:0000313" key="17">
    <source>
        <dbReference type="EMBL" id="RCK58140.1"/>
    </source>
</evidence>
<protein>
    <recommendedName>
        <fullName evidence="14">Crossover junction endonuclease MUS81</fullName>
        <ecNumber evidence="14">3.1.22.-</ecNumber>
    </recommendedName>
</protein>
<feature type="domain" description="ERCC4" evidence="16">
    <location>
        <begin position="304"/>
        <end position="401"/>
    </location>
</feature>
<evidence type="ECO:0000256" key="4">
    <source>
        <dbReference type="ARBA" id="ARBA00022722"/>
    </source>
</evidence>
<evidence type="ECO:0000256" key="10">
    <source>
        <dbReference type="ARBA" id="ARBA00023172"/>
    </source>
</evidence>
<keyword evidence="10 14" id="KW-0233">DNA recombination</keyword>
<dbReference type="GO" id="GO:0003677">
    <property type="term" value="F:DNA binding"/>
    <property type="evidence" value="ECO:0007669"/>
    <property type="project" value="UniProtKB-UniRule"/>
</dbReference>
<dbReference type="InterPro" id="IPR033309">
    <property type="entry name" value="Mus81"/>
</dbReference>
<comment type="function">
    <text evidence="14">Interacts with EME1 to form a DNA structure-specific endonuclease with substrate preference for branched DNA structures with a 5'-end at the branch nick. Typical substrates include 3'-flap structures, D-loops, replication forks and nicked Holliday junctions. May be required in mitosis for the processing of stalled or collapsed replication fork intermediates. May be required in meiosis for the repair of meiosis-specific double strand breaks subsequent to single-end invasion (SEI).</text>
</comment>
<dbReference type="InterPro" id="IPR047417">
    <property type="entry name" value="WHD_MUS81"/>
</dbReference>
<dbReference type="STRING" id="5486.A0A367XY05"/>
<evidence type="ECO:0000256" key="1">
    <source>
        <dbReference type="ARBA" id="ARBA00001946"/>
    </source>
</evidence>
<dbReference type="CDD" id="cd20074">
    <property type="entry name" value="XPF_nuclease_Mus81"/>
    <property type="match status" value="1"/>
</dbReference>
<comment type="subcellular location">
    <subcellularLocation>
        <location evidence="2 14">Nucleus</location>
    </subcellularLocation>
</comment>
<dbReference type="GO" id="GO:0000712">
    <property type="term" value="P:resolution of meiotic recombination intermediates"/>
    <property type="evidence" value="ECO:0007669"/>
    <property type="project" value="TreeGrafter"/>
</dbReference>
<dbReference type="CDD" id="cd21036">
    <property type="entry name" value="WH_MUS81"/>
    <property type="match status" value="1"/>
</dbReference>
<evidence type="ECO:0000256" key="2">
    <source>
        <dbReference type="ARBA" id="ARBA00004123"/>
    </source>
</evidence>
<dbReference type="GO" id="GO:0046872">
    <property type="term" value="F:metal ion binding"/>
    <property type="evidence" value="ECO:0007669"/>
    <property type="project" value="UniProtKB-UniRule"/>
</dbReference>
<evidence type="ECO:0000256" key="11">
    <source>
        <dbReference type="ARBA" id="ARBA00023204"/>
    </source>
</evidence>
<keyword evidence="7 14" id="KW-0227">DNA damage</keyword>
<dbReference type="AlphaFoldDB" id="A0A367XY05"/>
<dbReference type="GO" id="GO:0006308">
    <property type="term" value="P:DNA catabolic process"/>
    <property type="evidence" value="ECO:0007669"/>
    <property type="project" value="UniProtKB-UniRule"/>
</dbReference>
<dbReference type="SUPFAM" id="SSF52980">
    <property type="entry name" value="Restriction endonuclease-like"/>
    <property type="match status" value="1"/>
</dbReference>
<proteinExistence type="inferred from homology"/>
<keyword evidence="4 14" id="KW-0540">Nuclease</keyword>
<dbReference type="InterPro" id="IPR042530">
    <property type="entry name" value="EME1/EME2_C"/>
</dbReference>
<dbReference type="Gene3D" id="1.10.10.10">
    <property type="entry name" value="Winged helix-like DNA-binding domain superfamily/Winged helix DNA-binding domain"/>
    <property type="match status" value="1"/>
</dbReference>
<feature type="region of interest" description="Disordered" evidence="15">
    <location>
        <begin position="97"/>
        <end position="144"/>
    </location>
</feature>
<dbReference type="OrthoDB" id="5963188at2759"/>
<evidence type="ECO:0000256" key="15">
    <source>
        <dbReference type="SAM" id="MobiDB-lite"/>
    </source>
</evidence>
<keyword evidence="9 14" id="KW-0460">Magnesium</keyword>
<keyword evidence="12 14" id="KW-0539">Nucleus</keyword>
<dbReference type="InterPro" id="IPR027421">
    <property type="entry name" value="DNA_pol_lamdba_lyase_dom_sf"/>
</dbReference>
<keyword evidence="18" id="KW-1185">Reference proteome</keyword>
<reference evidence="17 18" key="1">
    <citation type="submission" date="2018-06" db="EMBL/GenBank/DDBJ databases">
        <title>Whole genome sequencing of Candida tropicalis (genome annotated by CSBL at Korea University).</title>
        <authorList>
            <person name="Ahn J."/>
        </authorList>
    </citation>
    <scope>NUCLEOTIDE SEQUENCE [LARGE SCALE GENOMIC DNA]</scope>
    <source>
        <strain evidence="17 18">ATCC 20962</strain>
    </source>
</reference>
<dbReference type="InterPro" id="IPR011335">
    <property type="entry name" value="Restrct_endonuc-II-like"/>
</dbReference>
<dbReference type="SUPFAM" id="SSF47802">
    <property type="entry name" value="DNA polymerase beta, N-terminal domain-like"/>
    <property type="match status" value="1"/>
</dbReference>
<dbReference type="Gene3D" id="1.10.150.670">
    <property type="entry name" value="Crossover junction endonuclease EME1, DNA-binding domain"/>
    <property type="match status" value="1"/>
</dbReference>
<comment type="subunit">
    <text evidence="14">Interacts with EME1.</text>
</comment>
<dbReference type="Gene3D" id="1.10.150.110">
    <property type="entry name" value="DNA polymerase beta, N-terminal domain-like"/>
    <property type="match status" value="1"/>
</dbReference>
<evidence type="ECO:0000256" key="13">
    <source>
        <dbReference type="ARBA" id="ARBA00023254"/>
    </source>
</evidence>
<evidence type="ECO:0000256" key="3">
    <source>
        <dbReference type="ARBA" id="ARBA00010015"/>
    </source>
</evidence>
<keyword evidence="5 14" id="KW-0479">Metal-binding</keyword>
<dbReference type="InterPro" id="IPR006166">
    <property type="entry name" value="ERCC4_domain"/>
</dbReference>
<dbReference type="GO" id="GO:0031573">
    <property type="term" value="P:mitotic intra-S DNA damage checkpoint signaling"/>
    <property type="evidence" value="ECO:0007669"/>
    <property type="project" value="TreeGrafter"/>
</dbReference>
<evidence type="ECO:0000256" key="9">
    <source>
        <dbReference type="ARBA" id="ARBA00022842"/>
    </source>
</evidence>
<comment type="similarity">
    <text evidence="3 14">Belongs to the XPF family.</text>
</comment>
<dbReference type="SMART" id="SM00891">
    <property type="entry name" value="ERCC4"/>
    <property type="match status" value="1"/>
</dbReference>
<organism evidence="17 18">
    <name type="scientific">Candida viswanathii</name>
    <dbReference type="NCBI Taxonomy" id="5486"/>
    <lineage>
        <taxon>Eukaryota</taxon>
        <taxon>Fungi</taxon>
        <taxon>Dikarya</taxon>
        <taxon>Ascomycota</taxon>
        <taxon>Saccharomycotina</taxon>
        <taxon>Pichiomycetes</taxon>
        <taxon>Debaryomycetaceae</taxon>
        <taxon>Candida/Lodderomyces clade</taxon>
        <taxon>Candida</taxon>
    </lineage>
</organism>
<accession>A0A367XY05</accession>
<dbReference type="GO" id="GO:0048476">
    <property type="term" value="C:Holliday junction resolvase complex"/>
    <property type="evidence" value="ECO:0007669"/>
    <property type="project" value="UniProtKB-UniRule"/>
</dbReference>
<evidence type="ECO:0000256" key="6">
    <source>
        <dbReference type="ARBA" id="ARBA00022759"/>
    </source>
</evidence>
<dbReference type="Proteomes" id="UP000253472">
    <property type="component" value="Unassembled WGS sequence"/>
</dbReference>
<dbReference type="GO" id="GO:0000727">
    <property type="term" value="P:double-strand break repair via break-induced replication"/>
    <property type="evidence" value="ECO:0007669"/>
    <property type="project" value="UniProtKB-UniRule"/>
</dbReference>
<evidence type="ECO:0000256" key="14">
    <source>
        <dbReference type="RuleBase" id="RU369042"/>
    </source>
</evidence>
<sequence>MSTDFKPNILEWIEEEAINATRRGLKTLDLYNKILRQLRQFDGPITDLKTLKLVKHVGAKTADQLRKKIVSHCNEQNRPVPRGFMEESEKHRIDMEEFTHNLDMGSNTRGPPSKKARKSSSGTGKTKAKEQIAQAAAPYSDRSFTNNPGSKEYYSAWSSINTILKHELVGVTGRSPKIYYLTEEGKVLAEQLKRTVGIASSPITDGVDLGRIETSFDNGVRFESSFDASFDASFDGSSPIMPLSSSPIRRINNPAHNNKYIQQVLGNKGKNPAPPNGVHHHDARNRTFDGVRYEIWRKEDYDVVLYIDNREVRSQQERDHFQARLKMLNINCQVLPLASGDTIWVAQNRSTKMVAVLNYLCERKRLDDLCDSIKDGRFQEQKSRMKKTGIKHCYYLVEEMLSFDNKVAISLKFKDIDETTAFLASNTAAIESFKSDLVVLKPNDIKNQEHYLDVLTKFRNKFEATKQGYECVHLFGSFQDTMGKTNSMTVKEMYMLMLLTIKGLSLEKAIVIQRRFPTPKSLLEFYHTENANAPEDYKKKLMMTEFKDQVGNKKIGGVLLERIYEVWGK</sequence>
<evidence type="ECO:0000256" key="8">
    <source>
        <dbReference type="ARBA" id="ARBA00022801"/>
    </source>
</evidence>
<comment type="caution">
    <text evidence="17">The sequence shown here is derived from an EMBL/GenBank/DDBJ whole genome shotgun (WGS) entry which is preliminary data.</text>
</comment>
<dbReference type="GO" id="GO:0048257">
    <property type="term" value="F:3'-flap endonuclease activity"/>
    <property type="evidence" value="ECO:0007669"/>
    <property type="project" value="TreeGrafter"/>
</dbReference>
<dbReference type="Pfam" id="PF21136">
    <property type="entry name" value="WHD_MUS81"/>
    <property type="match status" value="1"/>
</dbReference>
<dbReference type="InterPro" id="IPR036388">
    <property type="entry name" value="WH-like_DNA-bd_sf"/>
</dbReference>
<keyword evidence="13" id="KW-0469">Meiosis</keyword>
<evidence type="ECO:0000256" key="7">
    <source>
        <dbReference type="ARBA" id="ARBA00022763"/>
    </source>
</evidence>
<name>A0A367XY05_9ASCO</name>
<gene>
    <name evidence="17" type="primary">MUS81</name>
    <name evidence="17" type="ORF">Cantr_06975</name>
</gene>
<comment type="cofactor">
    <cofactor evidence="1 14">
        <name>Mg(2+)</name>
        <dbReference type="ChEBI" id="CHEBI:18420"/>
    </cofactor>
</comment>
<dbReference type="PANTHER" id="PTHR13451:SF0">
    <property type="entry name" value="CROSSOVER JUNCTION ENDONUCLEASE MUS81"/>
    <property type="match status" value="1"/>
</dbReference>
<keyword evidence="8 14" id="KW-0378">Hydrolase</keyword>
<dbReference type="InterPro" id="IPR047416">
    <property type="entry name" value="XPF_nuclease_Mus81"/>
</dbReference>
<dbReference type="Gene3D" id="3.40.50.10130">
    <property type="match status" value="1"/>
</dbReference>
<dbReference type="GO" id="GO:0008821">
    <property type="term" value="F:crossover junction DNA endonuclease activity"/>
    <property type="evidence" value="ECO:0007669"/>
    <property type="project" value="UniProtKB-UniRule"/>
</dbReference>
<evidence type="ECO:0000313" key="18">
    <source>
        <dbReference type="Proteomes" id="UP000253472"/>
    </source>
</evidence>
<evidence type="ECO:0000256" key="12">
    <source>
        <dbReference type="ARBA" id="ARBA00023242"/>
    </source>
</evidence>
<dbReference type="PANTHER" id="PTHR13451">
    <property type="entry name" value="CLASS II CROSSOVER JUNCTION ENDONUCLEASE MUS81"/>
    <property type="match status" value="1"/>
</dbReference>
<evidence type="ECO:0000256" key="5">
    <source>
        <dbReference type="ARBA" id="ARBA00022723"/>
    </source>
</evidence>